<keyword evidence="4 5" id="KW-0539">Nucleus</keyword>
<evidence type="ECO:0000259" key="7">
    <source>
        <dbReference type="PROSITE" id="PS51325"/>
    </source>
</evidence>
<evidence type="ECO:0000256" key="2">
    <source>
        <dbReference type="ARBA" id="ARBA00023125"/>
    </source>
</evidence>
<evidence type="ECO:0000256" key="6">
    <source>
        <dbReference type="SAM" id="MobiDB-lite"/>
    </source>
</evidence>
<keyword evidence="9" id="KW-1185">Reference proteome</keyword>
<dbReference type="Proteomes" id="UP000186955">
    <property type="component" value="Unassembled WGS sequence"/>
</dbReference>
<feature type="region of interest" description="Disordered" evidence="6">
    <location>
        <begin position="277"/>
        <end position="310"/>
    </location>
</feature>
<protein>
    <submittedName>
        <fullName evidence="8">Mating-type protein MAT-1</fullName>
    </submittedName>
</protein>
<evidence type="ECO:0000256" key="5">
    <source>
        <dbReference type="RuleBase" id="RU003516"/>
    </source>
</evidence>
<evidence type="ECO:0000256" key="1">
    <source>
        <dbReference type="ARBA" id="ARBA00023015"/>
    </source>
</evidence>
<comment type="subcellular location">
    <subcellularLocation>
        <location evidence="5">Nucleus</location>
    </subcellularLocation>
</comment>
<dbReference type="GO" id="GO:0005634">
    <property type="term" value="C:nucleus"/>
    <property type="evidence" value="ECO:0007669"/>
    <property type="project" value="UniProtKB-SubCell"/>
</dbReference>
<dbReference type="GO" id="GO:0008301">
    <property type="term" value="F:DNA binding, bending"/>
    <property type="evidence" value="ECO:0007669"/>
    <property type="project" value="InterPro"/>
</dbReference>
<keyword evidence="3 5" id="KW-0804">Transcription</keyword>
<evidence type="ECO:0000256" key="4">
    <source>
        <dbReference type="ARBA" id="ARBA00023242"/>
    </source>
</evidence>
<comment type="similarity">
    <text evidence="5">Belongs to the MATALPHA1 family.</text>
</comment>
<dbReference type="PROSITE" id="PS51325">
    <property type="entry name" value="ALPHA_BOX"/>
    <property type="match status" value="1"/>
</dbReference>
<dbReference type="Pfam" id="PF04769">
    <property type="entry name" value="MATalpha_HMGbox"/>
    <property type="match status" value="1"/>
</dbReference>
<keyword evidence="2 5" id="KW-0238">DNA-binding</keyword>
<accession>A0A1Q5UGA3</accession>
<proteinExistence type="inferred from homology"/>
<organism evidence="8 9">
    <name type="scientific">Penicillium subrubescens</name>
    <dbReference type="NCBI Taxonomy" id="1316194"/>
    <lineage>
        <taxon>Eukaryota</taxon>
        <taxon>Fungi</taxon>
        <taxon>Dikarya</taxon>
        <taxon>Ascomycota</taxon>
        <taxon>Pezizomycotina</taxon>
        <taxon>Eurotiomycetes</taxon>
        <taxon>Eurotiomycetidae</taxon>
        <taxon>Eurotiales</taxon>
        <taxon>Aspergillaceae</taxon>
        <taxon>Penicillium</taxon>
    </lineage>
</organism>
<keyword evidence="1 5" id="KW-0805">Transcription regulation</keyword>
<dbReference type="InterPro" id="IPR006856">
    <property type="entry name" value="MATalpha_HMGbox"/>
</dbReference>
<feature type="domain" description="Alpha box" evidence="7">
    <location>
        <begin position="78"/>
        <end position="130"/>
    </location>
</feature>
<dbReference type="GO" id="GO:0045895">
    <property type="term" value="P:positive regulation of mating-type specific transcription, DNA-templated"/>
    <property type="evidence" value="ECO:0007669"/>
    <property type="project" value="InterPro"/>
</dbReference>
<name>A0A1Q5UGA3_9EURO</name>
<reference evidence="8 9" key="1">
    <citation type="submission" date="2016-10" db="EMBL/GenBank/DDBJ databases">
        <title>Genome sequence of the ascomycete fungus Penicillium subrubescens.</title>
        <authorList>
            <person name="De Vries R.P."/>
            <person name="Peng M."/>
            <person name="Dilokpimol A."/>
            <person name="Hilden K."/>
            <person name="Makela M.R."/>
            <person name="Grigoriev I."/>
            <person name="Riley R."/>
            <person name="Granchi Z."/>
        </authorList>
    </citation>
    <scope>NUCLEOTIDE SEQUENCE [LARGE SCALE GENOMIC DNA]</scope>
    <source>
        <strain evidence="8 9">CBS 132785</strain>
    </source>
</reference>
<evidence type="ECO:0000313" key="9">
    <source>
        <dbReference type="Proteomes" id="UP000186955"/>
    </source>
</evidence>
<evidence type="ECO:0000256" key="3">
    <source>
        <dbReference type="ARBA" id="ARBA00023163"/>
    </source>
</evidence>
<dbReference type="AlphaFoldDB" id="A0A1Q5UGA3"/>
<sequence>MAAPVPNPTLVDIKTQFFRDYLPHIPPNFATAFLDLCANRPHFEEPVARAIMVNFPLSHFGGQREVAPENTIMPRRMRPLNGYLVFRAYISPALPTVPQRAKSSFIGKLWNESPHQPQWIVMAFAYTTLRDNFELPQRSVPTFVQAVAMNMFGFPAPNQYIRMSGWAVESRPLGWAVKLGPANFAALTIPQVATEEDIVKHCLDRGFALCPKFNSNWLPAAQYSALAIQTNNPQDDRSIPGPLHQVLDQNGSITFDFTEFSLLEIFGADFILSLPQPQPQTQAQVQPQAQSQPQTLPQTQQQSQAPSTNP</sequence>
<gene>
    <name evidence="8" type="ORF">PENSUB_3001</name>
</gene>
<evidence type="ECO:0000313" key="8">
    <source>
        <dbReference type="EMBL" id="OKP11515.1"/>
    </source>
</evidence>
<comment type="caution">
    <text evidence="8">The sequence shown here is derived from an EMBL/GenBank/DDBJ whole genome shotgun (WGS) entry which is preliminary data.</text>
</comment>
<dbReference type="STRING" id="1316194.A0A1Q5UGA3"/>
<dbReference type="EMBL" id="MNBE01000277">
    <property type="protein sequence ID" value="OKP11515.1"/>
    <property type="molecule type" value="Genomic_DNA"/>
</dbReference>